<dbReference type="FunFam" id="2.60.40.60:FF:000026">
    <property type="entry name" value="FAT atypical cadherin 1"/>
    <property type="match status" value="2"/>
</dbReference>
<dbReference type="FunFam" id="2.60.40.60:FF:000051">
    <property type="entry name" value="FAT atypical cadherin 1"/>
    <property type="match status" value="1"/>
</dbReference>
<feature type="domain" description="EGF-like" evidence="17">
    <location>
        <begin position="4024"/>
        <end position="4060"/>
    </location>
</feature>
<evidence type="ECO:0000259" key="18">
    <source>
        <dbReference type="PROSITE" id="PS50268"/>
    </source>
</evidence>
<feature type="domain" description="Cadherin" evidence="18">
    <location>
        <begin position="2580"/>
        <end position="2686"/>
    </location>
</feature>
<dbReference type="PROSITE" id="PS50026">
    <property type="entry name" value="EGF_3"/>
    <property type="match status" value="3"/>
</dbReference>
<feature type="domain" description="Cadherin" evidence="18">
    <location>
        <begin position="3318"/>
        <end position="3422"/>
    </location>
</feature>
<keyword evidence="7" id="KW-0130">Cell adhesion</keyword>
<dbReference type="FunFam" id="2.60.40.60:FF:000035">
    <property type="entry name" value="Protocadherin Fat 3"/>
    <property type="match status" value="1"/>
</dbReference>
<dbReference type="FunFam" id="2.60.40.60:FF:000052">
    <property type="entry name" value="FAT atypical cadherin 1"/>
    <property type="match status" value="1"/>
</dbReference>
<evidence type="ECO:0000256" key="13">
    <source>
        <dbReference type="PROSITE-ProRule" id="PRU00076"/>
    </source>
</evidence>
<dbReference type="FunFam" id="2.60.40.60:FF:000058">
    <property type="entry name" value="FAT atypical cadherin 3"/>
    <property type="match status" value="1"/>
</dbReference>
<dbReference type="FunFam" id="2.60.40.60:FF:000041">
    <property type="entry name" value="FAT atypical cadherin 1"/>
    <property type="match status" value="1"/>
</dbReference>
<keyword evidence="10 13" id="KW-1015">Disulfide bond</keyword>
<feature type="domain" description="Cadherin" evidence="18">
    <location>
        <begin position="2687"/>
        <end position="2792"/>
    </location>
</feature>
<evidence type="ECO:0000256" key="3">
    <source>
        <dbReference type="ARBA" id="ARBA00022692"/>
    </source>
</evidence>
<dbReference type="FunFam" id="2.60.40.60:FF:000039">
    <property type="entry name" value="FAT atypical cadherin 3"/>
    <property type="match status" value="1"/>
</dbReference>
<feature type="transmembrane region" description="Helical" evidence="14">
    <location>
        <begin position="4079"/>
        <end position="4099"/>
    </location>
</feature>
<dbReference type="FunFam" id="2.60.40.60:FF:000032">
    <property type="entry name" value="FAT atypical cadherin 1"/>
    <property type="match status" value="1"/>
</dbReference>
<dbReference type="FunFam" id="2.60.40.60:FF:000037">
    <property type="entry name" value="FAT atypical cadherin 1"/>
    <property type="match status" value="1"/>
</dbReference>
<dbReference type="FunFam" id="2.60.40.60:FF:000024">
    <property type="entry name" value="FAT atypical cadherin 3"/>
    <property type="match status" value="1"/>
</dbReference>
<dbReference type="SMART" id="SM00282">
    <property type="entry name" value="LamG"/>
    <property type="match status" value="1"/>
</dbReference>
<keyword evidence="11" id="KW-0325">Glycoprotein</keyword>
<dbReference type="FunFam" id="2.60.40.60:FF:000064">
    <property type="entry name" value="FAT atypical cadherin 1"/>
    <property type="match status" value="1"/>
</dbReference>
<dbReference type="GO" id="GO:0005509">
    <property type="term" value="F:calcium ion binding"/>
    <property type="evidence" value="ECO:0007669"/>
    <property type="project" value="UniProtKB-UniRule"/>
</dbReference>
<dbReference type="InterPro" id="IPR018097">
    <property type="entry name" value="EGF_Ca-bd_CS"/>
</dbReference>
<evidence type="ECO:0000256" key="8">
    <source>
        <dbReference type="ARBA" id="ARBA00022989"/>
    </source>
</evidence>
<dbReference type="FunFam" id="2.60.40.60:FF:000021">
    <property type="entry name" value="FAT atypical cadherin 1"/>
    <property type="match status" value="2"/>
</dbReference>
<dbReference type="CDD" id="cd11304">
    <property type="entry name" value="Cadherin_repeat"/>
    <property type="match status" value="32"/>
</dbReference>
<accession>A0A401RUZ6</accession>
<dbReference type="PROSITE" id="PS50025">
    <property type="entry name" value="LAM_G_DOMAIN"/>
    <property type="match status" value="1"/>
</dbReference>
<feature type="domain" description="Cadherin" evidence="18">
    <location>
        <begin position="2901"/>
        <end position="3005"/>
    </location>
</feature>
<dbReference type="CDD" id="cd00054">
    <property type="entry name" value="EGF_CA"/>
    <property type="match status" value="3"/>
</dbReference>
<dbReference type="SUPFAM" id="SSF49899">
    <property type="entry name" value="Concanavalin A-like lectins/glucanases"/>
    <property type="match status" value="1"/>
</dbReference>
<evidence type="ECO:0000313" key="20">
    <source>
        <dbReference type="Proteomes" id="UP000287033"/>
    </source>
</evidence>
<name>A0A401RUZ6_CHIPU</name>
<feature type="domain" description="Cadherin" evidence="18">
    <location>
        <begin position="1129"/>
        <end position="1234"/>
    </location>
</feature>
<keyword evidence="2 13" id="KW-0245">EGF-like domain</keyword>
<reference evidence="19 20" key="1">
    <citation type="journal article" date="2018" name="Nat. Ecol. Evol.">
        <title>Shark genomes provide insights into elasmobranch evolution and the origin of vertebrates.</title>
        <authorList>
            <person name="Hara Y"/>
            <person name="Yamaguchi K"/>
            <person name="Onimaru K"/>
            <person name="Kadota M"/>
            <person name="Koyanagi M"/>
            <person name="Keeley SD"/>
            <person name="Tatsumi K"/>
            <person name="Tanaka K"/>
            <person name="Motone F"/>
            <person name="Kageyama Y"/>
            <person name="Nozu R"/>
            <person name="Adachi N"/>
            <person name="Nishimura O"/>
            <person name="Nakagawa R"/>
            <person name="Tanegashima C"/>
            <person name="Kiyatake I"/>
            <person name="Matsumoto R"/>
            <person name="Murakumo K"/>
            <person name="Nishida K"/>
            <person name="Terakita A"/>
            <person name="Kuratani S"/>
            <person name="Sato K"/>
            <person name="Hyodo S Kuraku.S."/>
        </authorList>
    </citation>
    <scope>NUCLEOTIDE SEQUENCE [LARGE SCALE GENOMIC DNA]</scope>
</reference>
<dbReference type="PANTHER" id="PTHR24026">
    <property type="entry name" value="FAT ATYPICAL CADHERIN-RELATED"/>
    <property type="match status" value="1"/>
</dbReference>
<feature type="domain" description="Cadherin" evidence="18">
    <location>
        <begin position="33"/>
        <end position="147"/>
    </location>
</feature>
<feature type="domain" description="Cadherin" evidence="18">
    <location>
        <begin position="2167"/>
        <end position="2267"/>
    </location>
</feature>
<dbReference type="Proteomes" id="UP000287033">
    <property type="component" value="Unassembled WGS sequence"/>
</dbReference>
<dbReference type="InterPro" id="IPR002126">
    <property type="entry name" value="Cadherin-like_dom"/>
</dbReference>
<proteinExistence type="predicted"/>
<feature type="disulfide bond" evidence="13">
    <location>
        <begin position="4012"/>
        <end position="4021"/>
    </location>
</feature>
<dbReference type="InterPro" id="IPR013320">
    <property type="entry name" value="ConA-like_dom_sf"/>
</dbReference>
<dbReference type="InterPro" id="IPR000152">
    <property type="entry name" value="EGF-type_Asp/Asn_hydroxyl_site"/>
</dbReference>
<evidence type="ECO:0000313" key="19">
    <source>
        <dbReference type="EMBL" id="GCC21941.1"/>
    </source>
</evidence>
<dbReference type="SMART" id="SM00179">
    <property type="entry name" value="EGF_CA"/>
    <property type="match status" value="3"/>
</dbReference>
<evidence type="ECO:0000256" key="9">
    <source>
        <dbReference type="ARBA" id="ARBA00023136"/>
    </source>
</evidence>
<sequence length="4380" mass="485788">MATKCLPLVALLVMIGSSEENLEKPHTSLFQFTHHVYNATIYENSSPKTYIESSVKMGIRITELTENIKYKIVSGDNLNVFKAEEYVAGDFCFLRIRTRSSNMAVLNREIKDHYMLTVQASDRTFQHDVWTKVMIQILDKNDLRPLFSSLSYRVSITEDTPLRSSVARVSATDADIGSNAAFYYAFKGRTDMFAIHPTSGVVILAGHLNYTTLKQYNLEIWAVDRMMKLSGGNGVGSVAKLTVSVTQASIKVPGILSVHFTSPRTDHNATCAIITTEEGVDAIDIVHGDSGHHFTIVPFYQGSREFKLIYIRESNWAKNSLGYNLSLQARDKSNPTNYSPIKVIHVPAKWSEALKFEQGLYKVRLHEYVPPNSPVIMVKTQPKLPNLTYSLEHNRVSAKFRINPQTGLITTAAAMDYLEQSHFELKVKTSIGHGSTNVVIDLIDSNNNAPEFRASSYQGSIDENAQVGTSILTVNATDRDQGENGYVTYSIANITPVPFSIHPFTGTIMTSDKLDYELMQRVYHLRVWASDWGSPYRYEVEVPVTIYLKNLNDNEPLFEKNNCHGNVSRNLTVGYLITTVSAIDADELQGIRYKILSGNELDFFDLNPISGTLTLKHPFFYTPANQIMAFNLKITATDGENYASTIDVNLTITDSINMVNMHCKDTGAIKKLAETLLLSVKPHSQPHEEDSFSYIHIVNAHSPQFDGHFPSSIDVIENIPVNSTILNIHATDPDSGFNGKLVYVISDGNEDSCFVVEMETGELKVVLPLDHETTKLYTLNITIYDLGKPQKFSWRLLTVHVLDANDNRPVFLQDMYSAKVPENVEIGALIAQVKAKDNDLGENAEIKYSLLTDTKAFSIDKTSGIVHITGKLDREQQPIYLLKIEARDQPQREPQLFSTVDLTIVLEDVNDNPPQFVPSSYKVGIPEDIPIGSVIMWLEAYDPDLGVGGEVYYSLITNGENAFRIDRQAGAIRTNRQLDFESRNFYKLTAHAVDGGKPYSLSSTCYVEIEVTDVNENLHRPHFSSFVFKSSVSEGVPVGTSVITVTAQDDDEGKDGAIRYSIKGGSGLGVFTIDEKTGTIQTVELLDRERCPHYWLTVLATDLGATPLVTSTEVFIKILDVNDNPPQTTAPVYYASIIENSPKDVSVLRIDADDPDSSSRDLLTYRITSESPRGFFTIDPNTGLITTTMRTLDREKRNEHTLEVTVSDNGVPPRQSTAKVVVEVMDENDNAPRFPEILYNVRLLERKSSTKPQPIYRVIASDHDAGSNADVTYSIEDSPEEGKFKIHPKSGMVSSTWAFTAEDYDILTICASDNGRPQISTTVRLHIEWIQKPPPSMEPLAFDEPHFNFAVMETDPVNHMVGVTSTELTKSQLWFDIIGGNDNEEFEIEKNSGTITIAKPLNASQTSNYNLTVQMTNGTNAATTQAYIRVIDMNEHRPQFLENKYEVWIPEDTPRLTEILQISAQDPDGRSKLIYTIQSSIDVNSLQLFHLDPTSGVLMTTNELDYESIHLHTLTIMVRDQEVPVKRNFVRAVINVEDSNDHPPRFTSPIYSGNITETAPLGTGILQVLAVDKDVGINAEIIYSIQSGNSGNMFNIDPVSGKITVAKKLDQAVKGSYDLTVKAQDQGYPQLSTLATVEIIVMISDYSPPKFLLKEYYEEISEATSIGSSVVMVTATSQSAVTYEIKDGNTDDTFHINPYSGVISLYKELDFEKNSAYKLKIQGTSMTGLYNSLLVSINVIDENDNPPILVQSQYIGRINENSPVNSIVLDEKNSPLVVKATDQDTGANGMLVYQIMESDMLKYFSIDSNIGTISTAVVIDHEATSIFHLTVRVHDRGQPTLFAAEVASITVMVMDVNDCPPRFEKELYESILLIPAHNGTDVLTVKAIDADSDSFSKITYSIVDGNNKETFSIDSSTGLISVQDAASLKGQFELTVRASDGMLKGTAIVKIKVSILKESGLTFAQSLHMFSVLENTTLTETLGIVKAFGNQLNEPIFYYILNPDKRFRVIETSGAFQTTAIACDREEQEEYEFVVEARDLRNPPRIAHTLVKITVEDINDNAPNFVHLPYLATVQDDAEPGDVIYQVTAEDKDIGENAVIHYSLVDHYKYFWIDPYLGDISLSEHLDSDAADKYTLSVIVQDRGDPPLYAQTEVVITVRDKITPRFEKPYYRISVPENISPNTPILHVHASNPSGFRVIYNIVTQRALHLFSIEFKAGVLNVIDALDYEDQTKHVLTVRATDSVIGSYAEAIVDIEVEDVNDNPPMFTEKVYGATLSEASVIGTSVVQVSASDADSGRNKVISYQFTAITNSTEYFHIDSRNGLVTTARTLDYEKTQHYSLTIRAVDNGIPPLSSDVLLNVNISDFNDNPPTFRQNQYETTISEVATCGHFVIRVQARDPDSIDIDKLEYIITEGNEQRHFIIGTKSGIISVSNSCKKILESNYHLNVSVSDRVFRRSIPVQIRTSKTNKFKPIFDQNMYEIELAENAEVGTHVIELKAVDKDSGPYGHIDYTIINKLAREKFSIDNHGRILTSQKLDRENSTEKVIAVKVMAKDGGGKVDFCTVNIILTDENDNAPQFQAAEYKIHIPASTLKGAPLIQIVAIDADEGMNADVSYSVASSEDRVEDILEINPLTGFITIKESLIGLENNSFTYYVKAQDGGSPQQDSCVPVLVKVIPPDLSIPRFSEPLYTFSASEDLPAGSEIGVITAEADQPVIYSLVKGNTDESNKGGVFTLDQNTGTLKIGKNIDHEKTKWYKIDVIAQCFHGDLEVASSVSISIQVKDVNDNQPIFEANPYRAFVPENMPVGTTVIQVTANDQDTGTNGHVTYRLSNEFDDVTNVFAIDGDSGWLTTLKELDCETKSNYKFAVVAFDHGGKVQMSSTAIIEVEVTDENDNSPQFTSDIYKATVNEDSKPGEVVVVLTMVDADITESNRHATCYITDGDPLGQFAIENFEGQWRVYVKEALDREEKEKYILNITATDGKFITESAVEVLVHDVNDNSPHCKQLTYTEIVSEGAPWGQFILKVSATDSDAGTNAQITYTLHGPGANKFRLDPQTGELMTVGTLDRESQAVYNLVAKAADGSGLFCEADISITLQDVNDNPPKFSATQYAVSVFDNTTVKTPVAVVHARDPDVRLNAEVTYSLVDSANEYFSIDELSGVIYLAKSLYKEQQKAFNLMIQATDHGLPQRLSSFVNVVVSVIGIEEFIPVFIQKEYIASIPENVSKGIEILSVSALTQDATNDAQILYTITNGNDHGKFLIDAKTGALYVNGSLDYESCHEYYLSVEGNRKGTPLFSDSTMVIINVTDVNDNSPKFSHNVYRAEISEDAAHEELVLQVTAADSDGPLNNRIQYSILDGDPNQHFRINSKSGEIVLSQHLDREEISSYSLTIRATDNGKPPLFSHTTVNIQVLDVNDNPPMFFQFNYSVVIQENEAIGSSILQLLVIDRDSDSNGPPFFFSITAGNEGNNFHIDQQGLLKTQARLQQKVRGQYILQVQVTDSGQPPLSSSSFINIQVTKESRYPPSVYPLQVFIVTSNSKFPGGFIGKIHATDLDLHDTLTYSTVPGLMTDGLFSIGGADGKVLAQHALEAGHYSFNVSVTDRKFITTVGAQVHVTHVTPDVLDHAIQVELAQLTPEKFISDHWQKFQRSLAKLLQVTEQDVELISMQPAQGSPNLDVLLIIKESQGSFYKSDVLQQKLTSFAENLEKWDGIRIESVVHRCSNHNCARQHCKGKFHLDMENVLTYTTTILSFIVPRHLHSQPCSCNDSSLRFTGDSYMKYRYLGEEVPLKTTISFRLQTVQSEAVVLYTNGADSSLLEIINGDLIFTHVCDGTRRVLSLNGTPVNNGLWHSVIVEVTALSVTLELDSVHAASVALSGTCRRSDFVFFGGQVLEEHLTPNNHEKVIKDFKGCLGSIRFQGDDNKKDEETNEHFVVVETSVGIEACCPLIEVCSGAPCQNGGTCTENPSGGYVCKCPKNVLGMHCELINHLCLSQPCTNGGSCIPQKSNYTCNCPKGYSGPRCEENINECLKDPCRNNGSCENFSGFFNCNCTPGYTGKLCNQSVEKHLYSSPIVISHYEIIEIAGAVLVACILVALFVIFRKVRNKNKKQASLSVLGSNELSKSETTRNSYCDLHSSALIPLNILKGSVYELDRNSYQGSQGHPDLNTFNSVHGKSRPTVVCSVAPNLPPPPSSNSDNESIPKTTWECEYEVYHGDPPVWPPQPQSHSPRMPEYSRYEAIEENLPPPMGNEHLDRYDGFPFPLDHYSPRSKRAPLAPQYSDQVLEDFPDGHPVALLPSRCQNEYTAISYYPAELLKAQAPGVPMQPGYQKVHVRLSVAQPSYAECEPMPPQAVVPRLIMPTCYEDSDLMESDYGSCEEVMF</sequence>
<feature type="domain" description="Cadherin" evidence="18">
    <location>
        <begin position="1879"/>
        <end position="1963"/>
    </location>
</feature>
<dbReference type="Gene3D" id="2.60.40.60">
    <property type="entry name" value="Cadherins"/>
    <property type="match status" value="33"/>
</dbReference>
<feature type="signal peptide" evidence="15">
    <location>
        <begin position="1"/>
        <end position="18"/>
    </location>
</feature>
<dbReference type="InterPro" id="IPR020894">
    <property type="entry name" value="Cadherin_CS"/>
</dbReference>
<feature type="domain" description="Cadherin" evidence="18">
    <location>
        <begin position="2476"/>
        <end position="2579"/>
    </location>
</feature>
<feature type="domain" description="Laminin G" evidence="16">
    <location>
        <begin position="3767"/>
        <end position="3944"/>
    </location>
</feature>
<dbReference type="PROSITE" id="PS00022">
    <property type="entry name" value="EGF_1"/>
    <property type="match status" value="3"/>
</dbReference>
<dbReference type="FunFam" id="2.60.40.60:FF:000053">
    <property type="entry name" value="FAT atypical cadherin 3"/>
    <property type="match status" value="1"/>
</dbReference>
<dbReference type="FunFam" id="2.60.40.60:FF:000276">
    <property type="entry name" value="FAT atypical cadherin 2"/>
    <property type="match status" value="1"/>
</dbReference>
<feature type="disulfide bond" evidence="13">
    <location>
        <begin position="4050"/>
        <end position="4059"/>
    </location>
</feature>
<evidence type="ECO:0000256" key="15">
    <source>
        <dbReference type="SAM" id="SignalP"/>
    </source>
</evidence>
<dbReference type="Pfam" id="PF00028">
    <property type="entry name" value="Cadherin"/>
    <property type="match status" value="30"/>
</dbReference>
<keyword evidence="8 14" id="KW-1133">Transmembrane helix</keyword>
<feature type="domain" description="Cadherin" evidence="18">
    <location>
        <begin position="1652"/>
        <end position="1749"/>
    </location>
</feature>
<feature type="disulfide bond" evidence="13">
    <location>
        <begin position="3974"/>
        <end position="3983"/>
    </location>
</feature>
<keyword evidence="9 14" id="KW-0472">Membrane</keyword>
<evidence type="ECO:0000256" key="6">
    <source>
        <dbReference type="ARBA" id="ARBA00022837"/>
    </source>
</evidence>
<evidence type="ECO:0000256" key="10">
    <source>
        <dbReference type="ARBA" id="ARBA00023157"/>
    </source>
</evidence>
<dbReference type="FunFam" id="2.10.25.10:FF:000472">
    <property type="entry name" value="Uncharacterized protein, isoform A"/>
    <property type="match status" value="1"/>
</dbReference>
<dbReference type="PROSITE" id="PS01186">
    <property type="entry name" value="EGF_2"/>
    <property type="match status" value="2"/>
</dbReference>
<feature type="domain" description="Cadherin" evidence="18">
    <location>
        <begin position="1441"/>
        <end position="1546"/>
    </location>
</feature>
<dbReference type="GO" id="GO:0009653">
    <property type="term" value="P:anatomical structure morphogenesis"/>
    <property type="evidence" value="ECO:0007669"/>
    <property type="project" value="UniProtKB-ARBA"/>
</dbReference>
<dbReference type="PROSITE" id="PS00232">
    <property type="entry name" value="CADHERIN_1"/>
    <property type="match status" value="11"/>
</dbReference>
<dbReference type="FunFam" id="2.60.40.60:FF:000066">
    <property type="entry name" value="FAT atypical cadherin 1"/>
    <property type="match status" value="1"/>
</dbReference>
<dbReference type="SUPFAM" id="SSF49313">
    <property type="entry name" value="Cadherin-like"/>
    <property type="match status" value="33"/>
</dbReference>
<dbReference type="STRING" id="137246.A0A401RUZ6"/>
<feature type="domain" description="Cadherin" evidence="18">
    <location>
        <begin position="148"/>
        <end position="255"/>
    </location>
</feature>
<dbReference type="Gene3D" id="2.10.25.10">
    <property type="entry name" value="Laminin"/>
    <property type="match status" value="3"/>
</dbReference>
<evidence type="ECO:0000256" key="1">
    <source>
        <dbReference type="ARBA" id="ARBA00004479"/>
    </source>
</evidence>
<dbReference type="PRINTS" id="PR00205">
    <property type="entry name" value="CADHERIN"/>
</dbReference>
<feature type="domain" description="Cadherin" evidence="18">
    <location>
        <begin position="1964"/>
        <end position="2065"/>
    </location>
</feature>
<dbReference type="FunFam" id="2.60.40.60:FF:000013">
    <property type="entry name" value="Cadherin EGF LAG seven-pass G-type receptor"/>
    <property type="match status" value="2"/>
</dbReference>
<dbReference type="Pfam" id="PF00008">
    <property type="entry name" value="EGF"/>
    <property type="match status" value="2"/>
</dbReference>
<feature type="domain" description="Cadherin" evidence="18">
    <location>
        <begin position="1547"/>
        <end position="1651"/>
    </location>
</feature>
<dbReference type="SMART" id="SM00112">
    <property type="entry name" value="CA"/>
    <property type="match status" value="33"/>
</dbReference>
<keyword evidence="3 14" id="KW-0812">Transmembrane</keyword>
<evidence type="ECO:0000256" key="7">
    <source>
        <dbReference type="ARBA" id="ARBA00022889"/>
    </source>
</evidence>
<feature type="domain" description="Cadherin" evidence="18">
    <location>
        <begin position="357"/>
        <end position="452"/>
    </location>
</feature>
<feature type="domain" description="Cadherin" evidence="18">
    <location>
        <begin position="3213"/>
        <end position="3317"/>
    </location>
</feature>
<feature type="domain" description="Cadherin" evidence="18">
    <location>
        <begin position="2374"/>
        <end position="2475"/>
    </location>
</feature>
<keyword evidence="5" id="KW-0677">Repeat</keyword>
<dbReference type="GO" id="GO:0005886">
    <property type="term" value="C:plasma membrane"/>
    <property type="evidence" value="ECO:0007669"/>
    <property type="project" value="InterPro"/>
</dbReference>
<feature type="domain" description="Cadherin" evidence="18">
    <location>
        <begin position="1235"/>
        <end position="1347"/>
    </location>
</feature>
<dbReference type="FunFam" id="2.60.40.60:FF:000061">
    <property type="entry name" value="FAT atypical cadherin 3"/>
    <property type="match status" value="2"/>
</dbReference>
<organism evidence="19 20">
    <name type="scientific">Chiloscyllium punctatum</name>
    <name type="common">Brownbanded bambooshark</name>
    <name type="synonym">Hemiscyllium punctatum</name>
    <dbReference type="NCBI Taxonomy" id="137246"/>
    <lineage>
        <taxon>Eukaryota</taxon>
        <taxon>Metazoa</taxon>
        <taxon>Chordata</taxon>
        <taxon>Craniata</taxon>
        <taxon>Vertebrata</taxon>
        <taxon>Chondrichthyes</taxon>
        <taxon>Elasmobranchii</taxon>
        <taxon>Galeomorphii</taxon>
        <taxon>Galeoidea</taxon>
        <taxon>Orectolobiformes</taxon>
        <taxon>Hemiscylliidae</taxon>
        <taxon>Chiloscyllium</taxon>
    </lineage>
</organism>
<feature type="domain" description="Cadherin" evidence="18">
    <location>
        <begin position="917"/>
        <end position="1023"/>
    </location>
</feature>
<dbReference type="GO" id="GO:0007156">
    <property type="term" value="P:homophilic cell adhesion via plasma membrane adhesion molecules"/>
    <property type="evidence" value="ECO:0007669"/>
    <property type="project" value="InterPro"/>
</dbReference>
<keyword evidence="6 12" id="KW-0106">Calcium</keyword>
<comment type="subcellular location">
    <subcellularLocation>
        <location evidence="1">Membrane</location>
        <topology evidence="1">Single-pass type I membrane protein</topology>
    </subcellularLocation>
</comment>
<protein>
    <recommendedName>
        <fullName evidence="21">Protocadherin Fat 2</fullName>
    </recommendedName>
</protein>
<dbReference type="OrthoDB" id="6252479at2759"/>
<dbReference type="EMBL" id="BEZZ01000004">
    <property type="protein sequence ID" value="GCC21941.1"/>
    <property type="molecule type" value="Genomic_DNA"/>
</dbReference>
<feature type="domain" description="Cadherin" evidence="18">
    <location>
        <begin position="812"/>
        <end position="916"/>
    </location>
</feature>
<dbReference type="FunFam" id="2.60.40.60:FF:000075">
    <property type="entry name" value="FAT atypical cadherin 1"/>
    <property type="match status" value="1"/>
</dbReference>
<feature type="domain" description="Cadherin" evidence="18">
    <location>
        <begin position="2793"/>
        <end position="2900"/>
    </location>
</feature>
<evidence type="ECO:0000256" key="11">
    <source>
        <dbReference type="ARBA" id="ARBA00023180"/>
    </source>
</evidence>
<feature type="domain" description="Cadherin" evidence="18">
    <location>
        <begin position="2268"/>
        <end position="2373"/>
    </location>
</feature>
<feature type="domain" description="Cadherin" evidence="18">
    <location>
        <begin position="3108"/>
        <end position="3212"/>
    </location>
</feature>
<dbReference type="InterPro" id="IPR000742">
    <property type="entry name" value="EGF"/>
</dbReference>
<dbReference type="PANTHER" id="PTHR24026:SF51">
    <property type="entry name" value="PROTOCADHERIN-LIKE WING POLARITY PROTEIN STAN"/>
    <property type="match status" value="1"/>
</dbReference>
<dbReference type="InterPro" id="IPR001881">
    <property type="entry name" value="EGF-like_Ca-bd_dom"/>
</dbReference>
<dbReference type="InterPro" id="IPR015919">
    <property type="entry name" value="Cadherin-like_sf"/>
</dbReference>
<dbReference type="InterPro" id="IPR001791">
    <property type="entry name" value="Laminin_G"/>
</dbReference>
<dbReference type="FunFam" id="2.60.40.60:FF:000089">
    <property type="entry name" value="FAT atypical cadherin 1"/>
    <property type="match status" value="1"/>
</dbReference>
<evidence type="ECO:0000256" key="14">
    <source>
        <dbReference type="SAM" id="Phobius"/>
    </source>
</evidence>
<dbReference type="SMART" id="SM00181">
    <property type="entry name" value="EGF"/>
    <property type="match status" value="3"/>
</dbReference>
<dbReference type="SUPFAM" id="SSF57196">
    <property type="entry name" value="EGF/Laminin"/>
    <property type="match status" value="3"/>
</dbReference>
<dbReference type="FunFam" id="2.60.40.60:FF:000065">
    <property type="entry name" value="FAT atypical cadherin 1"/>
    <property type="match status" value="1"/>
</dbReference>
<evidence type="ECO:0000256" key="2">
    <source>
        <dbReference type="ARBA" id="ARBA00022536"/>
    </source>
</evidence>
<feature type="domain" description="Cadherin" evidence="18">
    <location>
        <begin position="707"/>
        <end position="811"/>
    </location>
</feature>
<comment type="caution">
    <text evidence="19">The sequence shown here is derived from an EMBL/GenBank/DDBJ whole genome shotgun (WGS) entry which is preliminary data.</text>
</comment>
<dbReference type="FunFam" id="2.60.40.60:FF:000067">
    <property type="entry name" value="FAT atypical cadherin 1"/>
    <property type="match status" value="1"/>
</dbReference>
<dbReference type="PROSITE" id="PS01187">
    <property type="entry name" value="EGF_CA"/>
    <property type="match status" value="1"/>
</dbReference>
<evidence type="ECO:0000256" key="12">
    <source>
        <dbReference type="PROSITE-ProRule" id="PRU00043"/>
    </source>
</evidence>
<dbReference type="Pfam" id="PF02210">
    <property type="entry name" value="Laminin_G_2"/>
    <property type="match status" value="1"/>
</dbReference>
<dbReference type="Gene3D" id="2.60.120.200">
    <property type="match status" value="1"/>
</dbReference>
<evidence type="ECO:0000256" key="5">
    <source>
        <dbReference type="ARBA" id="ARBA00022737"/>
    </source>
</evidence>
<feature type="domain" description="Cadherin" evidence="18">
    <location>
        <begin position="1750"/>
        <end position="1863"/>
    </location>
</feature>
<feature type="domain" description="Cadherin" evidence="18">
    <location>
        <begin position="3423"/>
        <end position="3527"/>
    </location>
</feature>
<dbReference type="PROSITE" id="PS00010">
    <property type="entry name" value="ASX_HYDROXYL"/>
    <property type="match status" value="1"/>
</dbReference>
<comment type="caution">
    <text evidence="13">Lacks conserved residue(s) required for the propagation of feature annotation.</text>
</comment>
<keyword evidence="20" id="KW-1185">Reference proteome</keyword>
<feature type="domain" description="EGF-like" evidence="17">
    <location>
        <begin position="3986"/>
        <end position="4022"/>
    </location>
</feature>
<evidence type="ECO:0000259" key="16">
    <source>
        <dbReference type="PROSITE" id="PS50025"/>
    </source>
</evidence>
<feature type="domain" description="Cadherin" evidence="18">
    <location>
        <begin position="1024"/>
        <end position="1133"/>
    </location>
</feature>
<feature type="chain" id="PRO_5019566038" description="Protocadherin Fat 2" evidence="15">
    <location>
        <begin position="19"/>
        <end position="4380"/>
    </location>
</feature>
<feature type="domain" description="Cadherin" evidence="18">
    <location>
        <begin position="453"/>
        <end position="558"/>
    </location>
</feature>
<feature type="domain" description="Cadherin" evidence="18">
    <location>
        <begin position="3006"/>
        <end position="3107"/>
    </location>
</feature>
<dbReference type="CDD" id="cd00110">
    <property type="entry name" value="LamG"/>
    <property type="match status" value="1"/>
</dbReference>
<dbReference type="FunFam" id="2.60.40.60:FF:000015">
    <property type="entry name" value="FAT atypical cadherin 1"/>
    <property type="match status" value="1"/>
</dbReference>
<feature type="domain" description="Cadherin" evidence="18">
    <location>
        <begin position="1343"/>
        <end position="1440"/>
    </location>
</feature>
<feature type="domain" description="Cadherin" evidence="18">
    <location>
        <begin position="2066"/>
        <end position="2166"/>
    </location>
</feature>
<dbReference type="OMA" id="NMAGSRC"/>
<keyword evidence="4 15" id="KW-0732">Signal</keyword>
<feature type="domain" description="Cadherin" evidence="18">
    <location>
        <begin position="567"/>
        <end position="654"/>
    </location>
</feature>
<dbReference type="FunFam" id="2.60.40.60:FF:000071">
    <property type="entry name" value="FAT atypical cadherin 1"/>
    <property type="match status" value="1"/>
</dbReference>
<dbReference type="FunFam" id="2.60.40.60:FF:000080">
    <property type="entry name" value="FAT atypical cadherin 1"/>
    <property type="match status" value="1"/>
</dbReference>
<evidence type="ECO:0008006" key="21">
    <source>
        <dbReference type="Google" id="ProtNLM"/>
    </source>
</evidence>
<gene>
    <name evidence="19" type="ORF">chiPu_0000324</name>
</gene>
<evidence type="ECO:0000259" key="17">
    <source>
        <dbReference type="PROSITE" id="PS50026"/>
    </source>
</evidence>
<dbReference type="FunFam" id="2.60.40.60:FF:000084">
    <property type="entry name" value="FAT atypical cadherin 3"/>
    <property type="match status" value="1"/>
</dbReference>
<dbReference type="FunFam" id="2.60.40.60:FF:000059">
    <property type="entry name" value="FAT atypical cadherin 3"/>
    <property type="match status" value="1"/>
</dbReference>
<dbReference type="PROSITE" id="PS50268">
    <property type="entry name" value="CADHERIN_2"/>
    <property type="match status" value="32"/>
</dbReference>
<dbReference type="FunFam" id="2.60.40.60:FF:000033">
    <property type="entry name" value="FAT atypical cadherin 1"/>
    <property type="match status" value="1"/>
</dbReference>
<feature type="domain" description="EGF-like" evidence="17">
    <location>
        <begin position="3947"/>
        <end position="3984"/>
    </location>
</feature>
<evidence type="ECO:0000256" key="4">
    <source>
        <dbReference type="ARBA" id="ARBA00022729"/>
    </source>
</evidence>